<dbReference type="EMBL" id="DF196769">
    <property type="protein sequence ID" value="GAC71410.1"/>
    <property type="molecule type" value="Genomic_DNA"/>
</dbReference>
<accession>M9LX08</accession>
<feature type="region of interest" description="Disordered" evidence="1">
    <location>
        <begin position="1"/>
        <end position="25"/>
    </location>
</feature>
<feature type="region of interest" description="Disordered" evidence="1">
    <location>
        <begin position="191"/>
        <end position="246"/>
    </location>
</feature>
<evidence type="ECO:0000256" key="1">
    <source>
        <dbReference type="SAM" id="MobiDB-lite"/>
    </source>
</evidence>
<evidence type="ECO:0000313" key="2">
    <source>
        <dbReference type="EMBL" id="GAC71410.1"/>
    </source>
</evidence>
<proteinExistence type="predicted"/>
<feature type="compositionally biased region" description="Pro residues" evidence="1">
    <location>
        <begin position="191"/>
        <end position="203"/>
    </location>
</feature>
<name>M9LX08_PSEA3</name>
<reference evidence="3" key="1">
    <citation type="journal article" date="2013" name="Genome Announc.">
        <title>Genome sequence of the basidiomycetous yeast Pseudozyma antarctica T-34, a producer of the glycolipid biosurfactants mannosylerythritol lipids.</title>
        <authorList>
            <person name="Morita T."/>
            <person name="Koike H."/>
            <person name="Koyama Y."/>
            <person name="Hagiwara H."/>
            <person name="Ito E."/>
            <person name="Fukuoka T."/>
            <person name="Imura T."/>
            <person name="Machida M."/>
            <person name="Kitamoto D."/>
        </authorList>
    </citation>
    <scope>NUCLEOTIDE SEQUENCE [LARGE SCALE GENOMIC DNA]</scope>
    <source>
        <strain evidence="3">T-34</strain>
    </source>
</reference>
<protein>
    <submittedName>
        <fullName evidence="2">Uncharacterized protein</fullName>
    </submittedName>
</protein>
<organism evidence="2 3">
    <name type="scientific">Pseudozyma antarctica (strain T-34)</name>
    <name type="common">Yeast</name>
    <name type="synonym">Candida antarctica</name>
    <dbReference type="NCBI Taxonomy" id="1151754"/>
    <lineage>
        <taxon>Eukaryota</taxon>
        <taxon>Fungi</taxon>
        <taxon>Dikarya</taxon>
        <taxon>Basidiomycota</taxon>
        <taxon>Ustilaginomycotina</taxon>
        <taxon>Ustilaginomycetes</taxon>
        <taxon>Ustilaginales</taxon>
        <taxon>Ustilaginaceae</taxon>
        <taxon>Moesziomyces</taxon>
    </lineage>
</organism>
<gene>
    <name evidence="2" type="ORF">PANT_3c00015</name>
</gene>
<evidence type="ECO:0000313" key="3">
    <source>
        <dbReference type="Proteomes" id="UP000011976"/>
    </source>
</evidence>
<dbReference type="AlphaFoldDB" id="M9LX08"/>
<dbReference type="Proteomes" id="UP000011976">
    <property type="component" value="Unassembled WGS sequence"/>
</dbReference>
<sequence>MVSSIASKGTGSTGHAQLRNASTLLPMASSQAGTARISINGERRGHDSICANMQTRSVLRWGRRPYRPLNVASMIGKTVSLRSAMRAAGAKSLSALKSVPLTASSMAPTFTWRPYARAQHLWHSSPLYQQRSALGSVSDSVSAILHLRFNQPLAHGRPCLAPVLLPFSTLPDSMQGPTLAKHKVALVAKPTSPPATFSPPPPYTYRLTTPSTERADATSSRQHRGLPPRRGELDISDQWWDAGKMP</sequence>